<gene>
    <name evidence="1" type="ORF">ALC57_05298</name>
</gene>
<name>A0A151JB51_9HYME</name>
<sequence length="89" mass="10869">MVKSFHNFVQLCSTRWLCRYNVINVLLEHYNELKTYFEVVNKKKCYTARMLNEILHDEVNYLYLIILKPVLYELNKVNCIFQLNYVEID</sequence>
<reference evidence="1 2" key="1">
    <citation type="submission" date="2015-09" db="EMBL/GenBank/DDBJ databases">
        <title>Trachymyrmex cornetzi WGS genome.</title>
        <authorList>
            <person name="Nygaard S."/>
            <person name="Hu H."/>
            <person name="Boomsma J."/>
            <person name="Zhang G."/>
        </authorList>
    </citation>
    <scope>NUCLEOTIDE SEQUENCE [LARGE SCALE GENOMIC DNA]</scope>
    <source>
        <strain evidence="1">Tcor2-1</strain>
        <tissue evidence="1">Whole body</tissue>
    </source>
</reference>
<accession>A0A151JB51</accession>
<evidence type="ECO:0000313" key="2">
    <source>
        <dbReference type="Proteomes" id="UP000078492"/>
    </source>
</evidence>
<dbReference type="Proteomes" id="UP000078492">
    <property type="component" value="Unassembled WGS sequence"/>
</dbReference>
<protein>
    <submittedName>
        <fullName evidence="1">Uncharacterized protein</fullName>
    </submittedName>
</protein>
<proteinExistence type="predicted"/>
<dbReference type="AlphaFoldDB" id="A0A151JB51"/>
<organism evidence="1 2">
    <name type="scientific">Trachymyrmex cornetzi</name>
    <dbReference type="NCBI Taxonomy" id="471704"/>
    <lineage>
        <taxon>Eukaryota</taxon>
        <taxon>Metazoa</taxon>
        <taxon>Ecdysozoa</taxon>
        <taxon>Arthropoda</taxon>
        <taxon>Hexapoda</taxon>
        <taxon>Insecta</taxon>
        <taxon>Pterygota</taxon>
        <taxon>Neoptera</taxon>
        <taxon>Endopterygota</taxon>
        <taxon>Hymenoptera</taxon>
        <taxon>Apocrita</taxon>
        <taxon>Aculeata</taxon>
        <taxon>Formicoidea</taxon>
        <taxon>Formicidae</taxon>
        <taxon>Myrmicinae</taxon>
        <taxon>Trachymyrmex</taxon>
    </lineage>
</organism>
<dbReference type="EMBL" id="KQ979182">
    <property type="protein sequence ID" value="KYN22343.1"/>
    <property type="molecule type" value="Genomic_DNA"/>
</dbReference>
<evidence type="ECO:0000313" key="1">
    <source>
        <dbReference type="EMBL" id="KYN22343.1"/>
    </source>
</evidence>
<keyword evidence="2" id="KW-1185">Reference proteome</keyword>